<dbReference type="EMBL" id="NFLC01000013">
    <property type="protein sequence ID" value="OUQ10088.1"/>
    <property type="molecule type" value="Genomic_DNA"/>
</dbReference>
<comment type="caution">
    <text evidence="2">The sequence shown here is derived from an EMBL/GenBank/DDBJ whole genome shotgun (WGS) entry which is preliminary data.</text>
</comment>
<gene>
    <name evidence="2" type="ORF">B5E88_07780</name>
</gene>
<dbReference type="InterPro" id="IPR024975">
    <property type="entry name" value="NOV_C"/>
</dbReference>
<proteinExistence type="predicted"/>
<protein>
    <recommendedName>
        <fullName evidence="1">Protein NO VEIN C-terminal domain-containing protein</fullName>
    </recommendedName>
</protein>
<dbReference type="RefSeq" id="WP_047339298.1">
    <property type="nucleotide sequence ID" value="NZ_CP144490.1"/>
</dbReference>
<organism evidence="2 3">
    <name type="scientific">Enterococcus cecorum</name>
    <dbReference type="NCBI Taxonomy" id="44008"/>
    <lineage>
        <taxon>Bacteria</taxon>
        <taxon>Bacillati</taxon>
        <taxon>Bacillota</taxon>
        <taxon>Bacilli</taxon>
        <taxon>Lactobacillales</taxon>
        <taxon>Enterococcaceae</taxon>
        <taxon>Enterococcus</taxon>
    </lineage>
</organism>
<dbReference type="AlphaFoldDB" id="A0A1Y4QXN4"/>
<evidence type="ECO:0000313" key="3">
    <source>
        <dbReference type="Proteomes" id="UP000196074"/>
    </source>
</evidence>
<dbReference type="Proteomes" id="UP000196074">
    <property type="component" value="Unassembled WGS sequence"/>
</dbReference>
<feature type="domain" description="Protein NO VEIN C-terminal" evidence="1">
    <location>
        <begin position="137"/>
        <end position="230"/>
    </location>
</feature>
<accession>A0A1Y4QXN4</accession>
<evidence type="ECO:0000313" key="2">
    <source>
        <dbReference type="EMBL" id="OUQ10088.1"/>
    </source>
</evidence>
<sequence length="260" mass="30166">MATSESDIRKAVSVLLSQYGMLTTKQVKKLLNTVIPFDDDDKELSNTRNEAKIMQRIGNVVSHQRLEKQFYFDTYCIDKSVKPAQWSILVGLKSKGTLKVITNPEIKKRTAIRAKFRSKKIDWQGLNGSRTELGRLGEEFIIRYETERILNFAPEDADRIIHLSDVQGDGAGFDIISLNEDGSDRYIEVKTTKGNLDTPFYMTENERLYFELHKEEGDLFIYRVYNFDETTRKGELEIIPAETLFTEYQFDPISYKVFKK</sequence>
<reference evidence="3" key="1">
    <citation type="submission" date="2017-04" db="EMBL/GenBank/DDBJ databases">
        <title>Function of individual gut microbiota members based on whole genome sequencing of pure cultures obtained from chicken caecum.</title>
        <authorList>
            <person name="Medvecky M."/>
            <person name="Cejkova D."/>
            <person name="Polansky O."/>
            <person name="Karasova D."/>
            <person name="Kubasova T."/>
            <person name="Cizek A."/>
            <person name="Rychlik I."/>
        </authorList>
    </citation>
    <scope>NUCLEOTIDE SEQUENCE [LARGE SCALE GENOMIC DNA]</scope>
    <source>
        <strain evidence="3">An144</strain>
    </source>
</reference>
<dbReference type="Pfam" id="PF13020">
    <property type="entry name" value="NOV_C"/>
    <property type="match status" value="1"/>
</dbReference>
<evidence type="ECO:0000259" key="1">
    <source>
        <dbReference type="Pfam" id="PF13020"/>
    </source>
</evidence>
<name>A0A1Y4QXN4_9ENTE</name>